<feature type="domain" description="Manganese/iron superoxide dismutase N-terminal" evidence="15">
    <location>
        <begin position="25"/>
        <end position="106"/>
    </location>
</feature>
<dbReference type="GO" id="GO:0030145">
    <property type="term" value="F:manganese ion binding"/>
    <property type="evidence" value="ECO:0007669"/>
    <property type="project" value="TreeGrafter"/>
</dbReference>
<dbReference type="FunFam" id="1.10.287.990:FF:000001">
    <property type="entry name" value="Superoxide dismutase"/>
    <property type="match status" value="1"/>
</dbReference>
<evidence type="ECO:0000256" key="6">
    <source>
        <dbReference type="ARBA" id="ARBA00012682"/>
    </source>
</evidence>
<evidence type="ECO:0000313" key="18">
    <source>
        <dbReference type="Proteomes" id="UP000010552"/>
    </source>
</evidence>
<evidence type="ECO:0000259" key="15">
    <source>
        <dbReference type="Pfam" id="PF00081"/>
    </source>
</evidence>
<evidence type="ECO:0000256" key="13">
    <source>
        <dbReference type="ARBA" id="ARBA00049204"/>
    </source>
</evidence>
<feature type="compositionally biased region" description="Low complexity" evidence="14">
    <location>
        <begin position="249"/>
        <end position="258"/>
    </location>
</feature>
<evidence type="ECO:0000256" key="2">
    <source>
        <dbReference type="ARBA" id="ARBA00002170"/>
    </source>
</evidence>
<dbReference type="InterPro" id="IPR019831">
    <property type="entry name" value="Mn/Fe_SOD_N"/>
</dbReference>
<keyword evidence="9" id="KW-0560">Oxidoreductase</keyword>
<dbReference type="FunCoup" id="L5KEH1">
    <property type="interactions" value="975"/>
</dbReference>
<dbReference type="InterPro" id="IPR036324">
    <property type="entry name" value="Mn/Fe_SOD_N_sf"/>
</dbReference>
<dbReference type="InterPro" id="IPR050265">
    <property type="entry name" value="Fe/Mn_Superoxide_Dismutase"/>
</dbReference>
<dbReference type="PANTHER" id="PTHR11404">
    <property type="entry name" value="SUPEROXIDE DISMUTASE 2"/>
    <property type="match status" value="1"/>
</dbReference>
<comment type="function">
    <text evidence="2">Destroys superoxide anion radicals which are normally produced within the cells and which are toxic to biological systems.</text>
</comment>
<comment type="subunit">
    <text evidence="5">Homotetramer.</text>
</comment>
<comment type="catalytic activity">
    <reaction evidence="13">
        <text>2 superoxide + 2 H(+) = H2O2 + O2</text>
        <dbReference type="Rhea" id="RHEA:20696"/>
        <dbReference type="ChEBI" id="CHEBI:15378"/>
        <dbReference type="ChEBI" id="CHEBI:15379"/>
        <dbReference type="ChEBI" id="CHEBI:16240"/>
        <dbReference type="ChEBI" id="CHEBI:18421"/>
        <dbReference type="EC" id="1.15.1.1"/>
    </reaction>
</comment>
<comment type="subcellular location">
    <subcellularLocation>
        <location evidence="3">Mitochondrion matrix</location>
    </subcellularLocation>
</comment>
<evidence type="ECO:0000313" key="17">
    <source>
        <dbReference type="EMBL" id="ELK09950.1"/>
    </source>
</evidence>
<feature type="domain" description="Manganese/iron superoxide dismutase C-terminal" evidence="16">
    <location>
        <begin position="113"/>
        <end position="212"/>
    </location>
</feature>
<dbReference type="STRING" id="9402.L5KEH1"/>
<organism evidence="17 18">
    <name type="scientific">Pteropus alecto</name>
    <name type="common">Black flying fox</name>
    <dbReference type="NCBI Taxonomy" id="9402"/>
    <lineage>
        <taxon>Eukaryota</taxon>
        <taxon>Metazoa</taxon>
        <taxon>Chordata</taxon>
        <taxon>Craniata</taxon>
        <taxon>Vertebrata</taxon>
        <taxon>Euteleostomi</taxon>
        <taxon>Mammalia</taxon>
        <taxon>Eutheria</taxon>
        <taxon>Laurasiatheria</taxon>
        <taxon>Chiroptera</taxon>
        <taxon>Yinpterochiroptera</taxon>
        <taxon>Pteropodoidea</taxon>
        <taxon>Pteropodidae</taxon>
        <taxon>Pteropodinae</taxon>
        <taxon>Pteropus</taxon>
    </lineage>
</organism>
<evidence type="ECO:0000256" key="3">
    <source>
        <dbReference type="ARBA" id="ARBA00004305"/>
    </source>
</evidence>
<dbReference type="GO" id="GO:0004784">
    <property type="term" value="F:superoxide dismutase activity"/>
    <property type="evidence" value="ECO:0007669"/>
    <property type="project" value="UniProtKB-EC"/>
</dbReference>
<keyword evidence="11" id="KW-0496">Mitochondrion</keyword>
<dbReference type="EC" id="1.15.1.1" evidence="6"/>
<dbReference type="PROSITE" id="PS00088">
    <property type="entry name" value="SOD_MN"/>
    <property type="match status" value="1"/>
</dbReference>
<keyword evidence="8" id="KW-0479">Metal-binding</keyword>
<dbReference type="InterPro" id="IPR036314">
    <property type="entry name" value="SOD_C_sf"/>
</dbReference>
<dbReference type="Pfam" id="PF02777">
    <property type="entry name" value="Sod_Fe_C"/>
    <property type="match status" value="1"/>
</dbReference>
<dbReference type="Gene3D" id="3.55.40.20">
    <property type="entry name" value="Iron/manganese superoxide dismutase, C-terminal domain"/>
    <property type="match status" value="1"/>
</dbReference>
<dbReference type="eggNOG" id="KOG0876">
    <property type="taxonomic scope" value="Eukaryota"/>
</dbReference>
<evidence type="ECO:0000256" key="11">
    <source>
        <dbReference type="ARBA" id="ARBA00023128"/>
    </source>
</evidence>
<evidence type="ECO:0000256" key="8">
    <source>
        <dbReference type="ARBA" id="ARBA00022723"/>
    </source>
</evidence>
<reference evidence="18" key="1">
    <citation type="journal article" date="2013" name="Science">
        <title>Comparative analysis of bat genomes provides insight into the evolution of flight and immunity.</title>
        <authorList>
            <person name="Zhang G."/>
            <person name="Cowled C."/>
            <person name="Shi Z."/>
            <person name="Huang Z."/>
            <person name="Bishop-Lilly K.A."/>
            <person name="Fang X."/>
            <person name="Wynne J.W."/>
            <person name="Xiong Z."/>
            <person name="Baker M.L."/>
            <person name="Zhao W."/>
            <person name="Tachedjian M."/>
            <person name="Zhu Y."/>
            <person name="Zhou P."/>
            <person name="Jiang X."/>
            <person name="Ng J."/>
            <person name="Yang L."/>
            <person name="Wu L."/>
            <person name="Xiao J."/>
            <person name="Feng Y."/>
            <person name="Chen Y."/>
            <person name="Sun X."/>
            <person name="Zhang Y."/>
            <person name="Marsh G.A."/>
            <person name="Crameri G."/>
            <person name="Broder C.C."/>
            <person name="Frey K.G."/>
            <person name="Wang L.F."/>
            <person name="Wang J."/>
        </authorList>
    </citation>
    <scope>NUCLEOTIDE SEQUENCE [LARGE SCALE GENOMIC DNA]</scope>
</reference>
<dbReference type="InterPro" id="IPR001189">
    <property type="entry name" value="Mn/Fe_SOD"/>
</dbReference>
<proteinExistence type="inferred from homology"/>
<feature type="region of interest" description="Disordered" evidence="14">
    <location>
        <begin position="304"/>
        <end position="332"/>
    </location>
</feature>
<evidence type="ECO:0000256" key="1">
    <source>
        <dbReference type="ARBA" id="ARBA00001936"/>
    </source>
</evidence>
<dbReference type="SUPFAM" id="SSF54719">
    <property type="entry name" value="Fe,Mn superoxide dismutase (SOD), C-terminal domain"/>
    <property type="match status" value="1"/>
</dbReference>
<keyword evidence="10" id="KW-0944">Nitration</keyword>
<protein>
    <recommendedName>
        <fullName evidence="7">Superoxide dismutase [Mn], mitochondrial</fullName>
        <ecNumber evidence="6">1.15.1.1</ecNumber>
    </recommendedName>
</protein>
<name>L5KEH1_PTEAL</name>
<evidence type="ECO:0000256" key="9">
    <source>
        <dbReference type="ARBA" id="ARBA00023002"/>
    </source>
</evidence>
<gene>
    <name evidence="17" type="ORF">PAL_GLEAN10013210</name>
</gene>
<evidence type="ECO:0000256" key="12">
    <source>
        <dbReference type="ARBA" id="ARBA00023211"/>
    </source>
</evidence>
<evidence type="ECO:0000259" key="16">
    <source>
        <dbReference type="Pfam" id="PF02777"/>
    </source>
</evidence>
<dbReference type="Pfam" id="PF00081">
    <property type="entry name" value="Sod_Fe_N"/>
    <property type="match status" value="1"/>
</dbReference>
<sequence length="352" mass="39109">MLSRAACSTSRKLATALGSLSSRQKYTLPDLPYDYGALEPHINAQIMELHYTKHHAAYVNNLNATENKYLEALEKGDLSTQIALQPALKFNGGGHINHTIFWTNLSPNGGGEPKGELLEVIKRDFGSFAKFKEKLTTVSAGVQGSGWGWLGFNKEQGRLQIAACPNQDPLQGTTGLIPLLGIDVWEHAYYLQYKNVRPDYLKAIWNVINWDNKHPEASANWPVTSFPPRGKHKFGIQPNPPERRDTAPRPHSAASPSPDGRTLHSFLVDDKEMEPAGHVLWGVATSYMWITRLRMQRFVNQPQPVEPATSKSDASCQELKPEQGFSRGGKTTLPEETVSISVCLGRQILTML</sequence>
<comment type="similarity">
    <text evidence="4">Belongs to the iron/manganese superoxide dismutase family.</text>
</comment>
<dbReference type="PANTHER" id="PTHR11404:SF6">
    <property type="entry name" value="SUPEROXIDE DISMUTASE [MN], MITOCHONDRIAL"/>
    <property type="match status" value="1"/>
</dbReference>
<dbReference type="InParanoid" id="L5KEH1"/>
<dbReference type="AlphaFoldDB" id="L5KEH1"/>
<dbReference type="Proteomes" id="UP000010552">
    <property type="component" value="Unassembled WGS sequence"/>
</dbReference>
<dbReference type="InterPro" id="IPR019832">
    <property type="entry name" value="Mn/Fe_SOD_C"/>
</dbReference>
<comment type="cofactor">
    <cofactor evidence="1">
        <name>Mn(2+)</name>
        <dbReference type="ChEBI" id="CHEBI:29035"/>
    </cofactor>
</comment>
<dbReference type="FunFam" id="3.55.40.20:FF:000003">
    <property type="entry name" value="Superoxide dismutase [Mn], mitochondrial"/>
    <property type="match status" value="1"/>
</dbReference>
<dbReference type="PRINTS" id="PR01703">
    <property type="entry name" value="MNSODISMTASE"/>
</dbReference>
<dbReference type="InterPro" id="IPR019833">
    <property type="entry name" value="Mn/Fe_SOD_BS"/>
</dbReference>
<feature type="compositionally biased region" description="Polar residues" evidence="14">
    <location>
        <begin position="304"/>
        <end position="315"/>
    </location>
</feature>
<evidence type="ECO:0000256" key="7">
    <source>
        <dbReference type="ARBA" id="ARBA00014518"/>
    </source>
</evidence>
<keyword evidence="12" id="KW-0464">Manganese</keyword>
<dbReference type="GO" id="GO:0005759">
    <property type="term" value="C:mitochondrial matrix"/>
    <property type="evidence" value="ECO:0007669"/>
    <property type="project" value="UniProtKB-SubCell"/>
</dbReference>
<evidence type="ECO:0000256" key="4">
    <source>
        <dbReference type="ARBA" id="ARBA00008714"/>
    </source>
</evidence>
<evidence type="ECO:0000256" key="5">
    <source>
        <dbReference type="ARBA" id="ARBA00011881"/>
    </source>
</evidence>
<evidence type="ECO:0000256" key="10">
    <source>
        <dbReference type="ARBA" id="ARBA00023074"/>
    </source>
</evidence>
<dbReference type="SUPFAM" id="SSF46609">
    <property type="entry name" value="Fe,Mn superoxide dismutase (SOD), N-terminal domain"/>
    <property type="match status" value="1"/>
</dbReference>
<keyword evidence="18" id="KW-1185">Reference proteome</keyword>
<feature type="region of interest" description="Disordered" evidence="14">
    <location>
        <begin position="221"/>
        <end position="263"/>
    </location>
</feature>
<dbReference type="EMBL" id="KB030789">
    <property type="protein sequence ID" value="ELK09950.1"/>
    <property type="molecule type" value="Genomic_DNA"/>
</dbReference>
<dbReference type="Gene3D" id="1.10.287.990">
    <property type="entry name" value="Fe,Mn superoxide dismutase (SOD) domain"/>
    <property type="match status" value="1"/>
</dbReference>
<evidence type="ECO:0000256" key="14">
    <source>
        <dbReference type="SAM" id="MobiDB-lite"/>
    </source>
</evidence>
<accession>L5KEH1</accession>